<organism evidence="1 2">
    <name type="scientific">Prevotella jejuni</name>
    <dbReference type="NCBI Taxonomy" id="1177574"/>
    <lineage>
        <taxon>Bacteria</taxon>
        <taxon>Pseudomonadati</taxon>
        <taxon>Bacteroidota</taxon>
        <taxon>Bacteroidia</taxon>
        <taxon>Bacteroidales</taxon>
        <taxon>Prevotellaceae</taxon>
        <taxon>Prevotella</taxon>
    </lineage>
</organism>
<reference evidence="1 2" key="1">
    <citation type="submission" date="2017-06" db="EMBL/GenBank/DDBJ databases">
        <authorList>
            <person name="Varghese N."/>
            <person name="Submissions S."/>
        </authorList>
    </citation>
    <scope>NUCLEOTIDE SEQUENCE [LARGE SCALE GENOMIC DNA]</scope>
    <source>
        <strain evidence="1 2">DSM 26989</strain>
    </source>
</reference>
<dbReference type="AlphaFoldDB" id="A0A2K9H8Q4"/>
<dbReference type="OrthoDB" id="198309at2"/>
<dbReference type="RefSeq" id="WP_089367297.1">
    <property type="nucleotide sequence ID" value="NZ_CP023863.1"/>
</dbReference>
<gene>
    <name evidence="1" type="ORF">SAMN06265364_1607</name>
</gene>
<proteinExistence type="predicted"/>
<dbReference type="Pfam" id="PF12796">
    <property type="entry name" value="Ank_2"/>
    <property type="match status" value="1"/>
</dbReference>
<evidence type="ECO:0000313" key="2">
    <source>
        <dbReference type="Proteomes" id="UP000198427"/>
    </source>
</evidence>
<keyword evidence="2" id="KW-1185">Reference proteome</keyword>
<dbReference type="SMART" id="SM00248">
    <property type="entry name" value="ANK"/>
    <property type="match status" value="2"/>
</dbReference>
<dbReference type="SUPFAM" id="SSF48403">
    <property type="entry name" value="Ankyrin repeat"/>
    <property type="match status" value="1"/>
</dbReference>
<accession>A0A2K9H8Q4</accession>
<dbReference type="InterPro" id="IPR002110">
    <property type="entry name" value="Ankyrin_rpt"/>
</dbReference>
<protein>
    <submittedName>
        <fullName evidence="1">Ankyrin repeat-containing protein</fullName>
    </submittedName>
</protein>
<dbReference type="EMBL" id="FZNZ01000060">
    <property type="protein sequence ID" value="SNS17771.1"/>
    <property type="molecule type" value="Genomic_DNA"/>
</dbReference>
<name>A0A2K9H8Q4_9BACT</name>
<dbReference type="Proteomes" id="UP000198427">
    <property type="component" value="Unassembled WGS sequence"/>
</dbReference>
<comment type="caution">
    <text evidence="1">The sequence shown here is derived from an EMBL/GenBank/DDBJ whole genome shotgun (WGS) entry which is preliminary data.</text>
</comment>
<dbReference type="KEGG" id="pje:CRM71_05145"/>
<dbReference type="InterPro" id="IPR036770">
    <property type="entry name" value="Ankyrin_rpt-contain_sf"/>
</dbReference>
<dbReference type="GeneID" id="94028809"/>
<evidence type="ECO:0000313" key="1">
    <source>
        <dbReference type="EMBL" id="SNS17771.1"/>
    </source>
</evidence>
<sequence>MRNSKTNRRSDFNRLELVEVINHKNDFKGLKTFIEEHGGLDSVDEFGRTALINCIIAFRNPIEDCCSANDYAKLLVESGADVNKTDFNGYVALHHCILSKNYEMFDYLLSRPNINIDVEPGLLGYALSHDIDNTSNIIKLLDLGLDPFKKGTIFSTYQVLVGIDNGTIKIGNQTKSVKPVLDHIKQLYADRVE</sequence>
<dbReference type="Gene3D" id="1.25.40.20">
    <property type="entry name" value="Ankyrin repeat-containing domain"/>
    <property type="match status" value="1"/>
</dbReference>